<dbReference type="Gene3D" id="3.30.2010.10">
    <property type="entry name" value="Metalloproteases ('zincins'), catalytic domain"/>
    <property type="match status" value="1"/>
</dbReference>
<accession>W0FQY5</accession>
<feature type="domain" description="Peptidase M48" evidence="10">
    <location>
        <begin position="198"/>
        <end position="403"/>
    </location>
</feature>
<dbReference type="InterPro" id="IPR027057">
    <property type="entry name" value="CAXX_Prtase_1"/>
</dbReference>
<proteinExistence type="inferred from homology"/>
<sequence length="406" mass="46033">MGFKAWVLIIISIVYLYSLLLNLIRMRSAKNPIPENVADVYDRETYEKWRAYHTEKTRFDILASTVSFAIDFCLMALNAYAAFAGLFPKSDFMQLFAVVLLSSLTSILMIPFSWHETMGIEEKYGFNKSKAGTFWADQMKNFLIELILMTGICALLMVVHQALGDWLILVFAVLMMLLVLAISFLFPILSKVFNKFKPLEDGELNERLTALLEKNGYKVRGIRVMDASRRTTKSNAYFTGFGKMKTIVLYDTLVESMTPDEICAVFAHEMGHGLHKDTLKNQILSFFQMLILAVLAWLTLRTAGLFLPFGFEGINYGFAVLLIMSVEFALISPLFGLITSWHSRKAEYRADEQAVKEGYGEALISALKTLARQNYADLSPSPLLVKLEYSHPTLSQRIDAIRNGKH</sequence>
<dbReference type="Pfam" id="PF16491">
    <property type="entry name" value="Peptidase_M48_N"/>
    <property type="match status" value="1"/>
</dbReference>
<evidence type="ECO:0000256" key="7">
    <source>
        <dbReference type="PIRSR" id="PIRSR627057-2"/>
    </source>
</evidence>
<feature type="domain" description="CAAX prenyl protease 1 N-terminal" evidence="11">
    <location>
        <begin position="27"/>
        <end position="189"/>
    </location>
</feature>
<dbReference type="CDD" id="cd07343">
    <property type="entry name" value="M48A_Zmpste24p_like"/>
    <property type="match status" value="1"/>
</dbReference>
<evidence type="ECO:0000256" key="6">
    <source>
        <dbReference type="PIRSR" id="PIRSR627057-1"/>
    </source>
</evidence>
<dbReference type="GO" id="GO:0004222">
    <property type="term" value="F:metalloendopeptidase activity"/>
    <property type="evidence" value="ECO:0007669"/>
    <property type="project" value="InterPro"/>
</dbReference>
<organism evidence="12">
    <name type="scientific">uncultured bacterium Contig11</name>
    <dbReference type="NCBI Taxonomy" id="1393376"/>
    <lineage>
        <taxon>Bacteria</taxon>
        <taxon>environmental samples</taxon>
    </lineage>
</organism>
<keyword evidence="3 8" id="KW-0378">Hydrolase</keyword>
<evidence type="ECO:0000259" key="10">
    <source>
        <dbReference type="Pfam" id="PF01435"/>
    </source>
</evidence>
<comment type="similarity">
    <text evidence="8">Belongs to the peptidase M48 family.</text>
</comment>
<dbReference type="PANTHER" id="PTHR10120">
    <property type="entry name" value="CAAX PRENYL PROTEASE 1"/>
    <property type="match status" value="1"/>
</dbReference>
<evidence type="ECO:0000256" key="3">
    <source>
        <dbReference type="ARBA" id="ARBA00022801"/>
    </source>
</evidence>
<dbReference type="EMBL" id="KC246835">
    <property type="protein sequence ID" value="AHF25415.1"/>
    <property type="molecule type" value="Genomic_DNA"/>
</dbReference>
<evidence type="ECO:0000256" key="9">
    <source>
        <dbReference type="SAM" id="Phobius"/>
    </source>
</evidence>
<keyword evidence="5 8" id="KW-0482">Metalloprotease</keyword>
<dbReference type="AlphaFoldDB" id="W0FQY5"/>
<feature type="active site" evidence="6">
    <location>
        <position position="269"/>
    </location>
</feature>
<feature type="transmembrane region" description="Helical" evidence="9">
    <location>
        <begin position="286"/>
        <end position="310"/>
    </location>
</feature>
<keyword evidence="2 7" id="KW-0479">Metal-binding</keyword>
<feature type="transmembrane region" description="Helical" evidence="9">
    <location>
        <begin position="59"/>
        <end position="83"/>
    </location>
</feature>
<feature type="transmembrane region" description="Helical" evidence="9">
    <location>
        <begin position="316"/>
        <end position="339"/>
    </location>
</feature>
<evidence type="ECO:0000256" key="2">
    <source>
        <dbReference type="ARBA" id="ARBA00022723"/>
    </source>
</evidence>
<dbReference type="GO" id="GO:0046872">
    <property type="term" value="F:metal ion binding"/>
    <property type="evidence" value="ECO:0007669"/>
    <property type="project" value="UniProtKB-KW"/>
</dbReference>
<protein>
    <submittedName>
        <fullName evidence="12">Ste24 endopeptidase</fullName>
    </submittedName>
</protein>
<evidence type="ECO:0000313" key="12">
    <source>
        <dbReference type="EMBL" id="AHF25415.1"/>
    </source>
</evidence>
<evidence type="ECO:0000256" key="5">
    <source>
        <dbReference type="ARBA" id="ARBA00023049"/>
    </source>
</evidence>
<feature type="binding site" evidence="7">
    <location>
        <position position="272"/>
    </location>
    <ligand>
        <name>Zn(2+)</name>
        <dbReference type="ChEBI" id="CHEBI:29105"/>
        <note>catalytic</note>
    </ligand>
</feature>
<evidence type="ECO:0000256" key="8">
    <source>
        <dbReference type="RuleBase" id="RU003983"/>
    </source>
</evidence>
<dbReference type="GO" id="GO:0071586">
    <property type="term" value="P:CAAX-box protein processing"/>
    <property type="evidence" value="ECO:0007669"/>
    <property type="project" value="InterPro"/>
</dbReference>
<keyword evidence="9" id="KW-0472">Membrane</keyword>
<keyword evidence="4 7" id="KW-0862">Zinc</keyword>
<feature type="transmembrane region" description="Helical" evidence="9">
    <location>
        <begin position="166"/>
        <end position="189"/>
    </location>
</feature>
<keyword evidence="9" id="KW-0812">Transmembrane</keyword>
<reference evidence="12" key="1">
    <citation type="journal article" date="2013" name="PLoS ONE">
        <title>Metagenomic insights into the carbohydrate-active enzymes carried by the microorganisms adhering to solid digesta in the rumen of cows.</title>
        <authorList>
            <person name="Wang L."/>
            <person name="Hatem A."/>
            <person name="Catalyurek U.V."/>
            <person name="Morrison M."/>
            <person name="Yu Z."/>
        </authorList>
    </citation>
    <scope>NUCLEOTIDE SEQUENCE</scope>
</reference>
<dbReference type="InterPro" id="IPR001915">
    <property type="entry name" value="Peptidase_M48"/>
</dbReference>
<feature type="transmembrane region" description="Helical" evidence="9">
    <location>
        <begin position="6"/>
        <end position="24"/>
    </location>
</feature>
<feature type="transmembrane region" description="Helical" evidence="9">
    <location>
        <begin position="95"/>
        <end position="114"/>
    </location>
</feature>
<feature type="binding site" evidence="7">
    <location>
        <position position="347"/>
    </location>
    <ligand>
        <name>Zn(2+)</name>
        <dbReference type="ChEBI" id="CHEBI:29105"/>
        <note>catalytic</note>
    </ligand>
</feature>
<feature type="binding site" evidence="7">
    <location>
        <position position="268"/>
    </location>
    <ligand>
        <name>Zn(2+)</name>
        <dbReference type="ChEBI" id="CHEBI:29105"/>
        <note>catalytic</note>
    </ligand>
</feature>
<dbReference type="Pfam" id="PF01435">
    <property type="entry name" value="Peptidase_M48"/>
    <property type="match status" value="1"/>
</dbReference>
<feature type="transmembrane region" description="Helical" evidence="9">
    <location>
        <begin position="142"/>
        <end position="160"/>
    </location>
</feature>
<evidence type="ECO:0000256" key="1">
    <source>
        <dbReference type="ARBA" id="ARBA00022670"/>
    </source>
</evidence>
<keyword evidence="1 8" id="KW-0645">Protease</keyword>
<comment type="cofactor">
    <cofactor evidence="7 8">
        <name>Zn(2+)</name>
        <dbReference type="ChEBI" id="CHEBI:29105"/>
    </cofactor>
    <text evidence="7 8">Binds 1 zinc ion per subunit.</text>
</comment>
<name>W0FQY5_9BACT</name>
<evidence type="ECO:0000259" key="11">
    <source>
        <dbReference type="Pfam" id="PF16491"/>
    </source>
</evidence>
<evidence type="ECO:0000256" key="4">
    <source>
        <dbReference type="ARBA" id="ARBA00022833"/>
    </source>
</evidence>
<keyword evidence="9" id="KW-1133">Transmembrane helix</keyword>
<dbReference type="InterPro" id="IPR032456">
    <property type="entry name" value="Peptidase_M48_N"/>
</dbReference>
<feature type="active site" description="Proton donor" evidence="6">
    <location>
        <position position="351"/>
    </location>
</feature>